<keyword evidence="1" id="KW-0812">Transmembrane</keyword>
<dbReference type="EMBL" id="VFPH01000001">
    <property type="protein sequence ID" value="TQM44859.1"/>
    <property type="molecule type" value="Genomic_DNA"/>
</dbReference>
<comment type="caution">
    <text evidence="2">The sequence shown here is derived from an EMBL/GenBank/DDBJ whole genome shotgun (WGS) entry which is preliminary data.</text>
</comment>
<sequence>MVAPVGEARLHGSIGGPGSAKEAIVKIALVLAAVLALVLGAVVLAGRSAC</sequence>
<evidence type="ECO:0000313" key="3">
    <source>
        <dbReference type="Proteomes" id="UP000319818"/>
    </source>
</evidence>
<keyword evidence="1" id="KW-0472">Membrane</keyword>
<name>A0A543GFJ7_9PSEU</name>
<dbReference type="Proteomes" id="UP000319818">
    <property type="component" value="Unassembled WGS sequence"/>
</dbReference>
<reference evidence="2 3" key="1">
    <citation type="submission" date="2019-06" db="EMBL/GenBank/DDBJ databases">
        <title>Sequencing the genomes of 1000 actinobacteria strains.</title>
        <authorList>
            <person name="Klenk H.-P."/>
        </authorList>
    </citation>
    <scope>NUCLEOTIDE SEQUENCE [LARGE SCALE GENOMIC DNA]</scope>
    <source>
        <strain evidence="2 3">DSM 45511</strain>
    </source>
</reference>
<accession>A0A543GFJ7</accession>
<evidence type="ECO:0000256" key="1">
    <source>
        <dbReference type="SAM" id="Phobius"/>
    </source>
</evidence>
<keyword evidence="1" id="KW-1133">Transmembrane helix</keyword>
<proteinExistence type="predicted"/>
<keyword evidence="3" id="KW-1185">Reference proteome</keyword>
<gene>
    <name evidence="2" type="ORF">FB388_2245</name>
</gene>
<feature type="transmembrane region" description="Helical" evidence="1">
    <location>
        <begin position="23"/>
        <end position="45"/>
    </location>
</feature>
<organism evidence="2 3">
    <name type="scientific">Pseudonocardia cypriaca</name>
    <dbReference type="NCBI Taxonomy" id="882449"/>
    <lineage>
        <taxon>Bacteria</taxon>
        <taxon>Bacillati</taxon>
        <taxon>Actinomycetota</taxon>
        <taxon>Actinomycetes</taxon>
        <taxon>Pseudonocardiales</taxon>
        <taxon>Pseudonocardiaceae</taxon>
        <taxon>Pseudonocardia</taxon>
    </lineage>
</organism>
<evidence type="ECO:0000313" key="2">
    <source>
        <dbReference type="EMBL" id="TQM44859.1"/>
    </source>
</evidence>
<protein>
    <submittedName>
        <fullName evidence="2">Uncharacterized protein</fullName>
    </submittedName>
</protein>
<dbReference type="AlphaFoldDB" id="A0A543GFJ7"/>